<dbReference type="GO" id="GO:0016874">
    <property type="term" value="F:ligase activity"/>
    <property type="evidence" value="ECO:0007669"/>
    <property type="project" value="UniProtKB-KW"/>
</dbReference>
<keyword evidence="3" id="KW-0276">Fatty acid metabolism</keyword>
<dbReference type="InterPro" id="IPR000873">
    <property type="entry name" value="AMP-dep_synth/lig_dom"/>
</dbReference>
<evidence type="ECO:0000256" key="4">
    <source>
        <dbReference type="ARBA" id="ARBA00023098"/>
    </source>
</evidence>
<sequence length="863" mass="93805">MSAVSIMRTEEFRSGAAGALHVSTYECSNAIQRADLLFVHGAWSSSWYWESFFLPWFAERGFRARAVSLRGHGESKGRIRWSSIQDYVDDVSVAAQGLTRPVIIGHSMGGFVAQKYAARHGARALALLASVPPSGAWHALRRVIAERPLAFLRTVATLDLYGAVADHATARGLLFSRDESRTDKDHLLQRLKSESFRAFLDMLLLPMRGKRSPNLVPVAVLGAEFDQLISIANNEETASFYGVESRVLPLASHMFMVDDRWSDAATLIEHWLSVQVLNEGAKLPVPATPSAPDVQSAGADHINSLTLPTADEAVDPPRKAKMIGGMQHHPLILSSLLTHAEEGHHHTPIWSREAPARVAELGVIVRQAWGDTARRARCIASVLKAFGVDEGDRIGSIAWNTHRHLELYYGVTGIGAVLHTINPRLSLDHLRFMIHQAEDEVLFYDGTFAGLVDTLRPLCPKVRHWIQLSRAPVGLEWRDQAYDELISGAAPLSSWPQLDENSAAALCYTSGTTGYPKGVLYSHRALVLESMTAIGPDALGLTRSDTVAPVVPMFHVNAWSIPFAAAIAGASLALPGSNLGGEALHDLFEKTGTTLSAGVPTIWQSLLAYLDGTDGTFSTMRRTIIGGSAVTQPMVRAFRERHRVEVIHGWGMTETSPLGTISSLTAAEAATLSPEEAAARLRCQGRAPFGVRLKLVNPEGHVLPHDGKSAGHLMISGHWVVDSYFRGDKITTTDGWFDTGDIATLGSDAVMVITDRDKDLIKSGGEWISSIQLEAIALQHPGVVEAAAIAVPHPRWGERPLVVCVSSGSGAITTAEIRRLFEEKLPSWQVPDVVMSAQLPVGATGKVVKMQLRQAYSEHYKTA</sequence>
<dbReference type="PANTHER" id="PTHR43859:SF4">
    <property type="entry name" value="BUTANOATE--COA LIGASE AAE1-RELATED"/>
    <property type="match status" value="1"/>
</dbReference>
<evidence type="ECO:0000313" key="8">
    <source>
        <dbReference type="EMBL" id="MBQ0960398.1"/>
    </source>
</evidence>
<dbReference type="EMBL" id="JAGQDE010000014">
    <property type="protein sequence ID" value="MBQ0960398.1"/>
    <property type="molecule type" value="Genomic_DNA"/>
</dbReference>
<keyword evidence="8" id="KW-0378">Hydrolase</keyword>
<comment type="similarity">
    <text evidence="1">Belongs to the ATP-dependent AMP-binding enzyme family.</text>
</comment>
<dbReference type="RefSeq" id="WP_210803071.1">
    <property type="nucleotide sequence ID" value="NZ_JAGQDE010000014.1"/>
</dbReference>
<dbReference type="SUPFAM" id="SSF56801">
    <property type="entry name" value="Acetyl-CoA synthetase-like"/>
    <property type="match status" value="1"/>
</dbReference>
<proteinExistence type="inferred from homology"/>
<dbReference type="Gene3D" id="3.40.50.12780">
    <property type="entry name" value="N-terminal domain of ligase-like"/>
    <property type="match status" value="1"/>
</dbReference>
<feature type="domain" description="AB hydrolase-1" evidence="6">
    <location>
        <begin position="36"/>
        <end position="259"/>
    </location>
</feature>
<comment type="caution">
    <text evidence="8">The sequence shown here is derived from an EMBL/GenBank/DDBJ whole genome shotgun (WGS) entry which is preliminary data.</text>
</comment>
<keyword evidence="9" id="KW-1185">Reference proteome</keyword>
<dbReference type="InterPro" id="IPR000073">
    <property type="entry name" value="AB_hydrolase_1"/>
</dbReference>
<evidence type="ECO:0000256" key="2">
    <source>
        <dbReference type="ARBA" id="ARBA00022598"/>
    </source>
</evidence>
<dbReference type="InterPro" id="IPR042099">
    <property type="entry name" value="ANL_N_sf"/>
</dbReference>
<gene>
    <name evidence="8" type="ORF">KAK06_15700</name>
</gene>
<evidence type="ECO:0000259" key="5">
    <source>
        <dbReference type="Pfam" id="PF00501"/>
    </source>
</evidence>
<dbReference type="PROSITE" id="PS00455">
    <property type="entry name" value="AMP_BINDING"/>
    <property type="match status" value="1"/>
</dbReference>
<feature type="domain" description="AMP-dependent synthetase/ligase" evidence="5">
    <location>
        <begin position="363"/>
        <end position="725"/>
    </location>
</feature>
<evidence type="ECO:0000259" key="6">
    <source>
        <dbReference type="Pfam" id="PF12697"/>
    </source>
</evidence>
<dbReference type="AlphaFoldDB" id="A0A940YR01"/>
<feature type="domain" description="AMP-binding enzyme C-terminal" evidence="7">
    <location>
        <begin position="773"/>
        <end position="846"/>
    </location>
</feature>
<dbReference type="InterPro" id="IPR020845">
    <property type="entry name" value="AMP-binding_CS"/>
</dbReference>
<dbReference type="Pfam" id="PF00501">
    <property type="entry name" value="AMP-binding"/>
    <property type="match status" value="1"/>
</dbReference>
<dbReference type="Gene3D" id="3.40.50.1820">
    <property type="entry name" value="alpha/beta hydrolase"/>
    <property type="match status" value="1"/>
</dbReference>
<protein>
    <submittedName>
        <fullName evidence="8">Alpha/beta fold hydrolase</fullName>
    </submittedName>
</protein>
<dbReference type="Gene3D" id="3.30.300.30">
    <property type="match status" value="1"/>
</dbReference>
<dbReference type="Pfam" id="PF13193">
    <property type="entry name" value="AMP-binding_C"/>
    <property type="match status" value="1"/>
</dbReference>
<name>A0A940YR01_9BURK</name>
<evidence type="ECO:0000256" key="3">
    <source>
        <dbReference type="ARBA" id="ARBA00022832"/>
    </source>
</evidence>
<dbReference type="GO" id="GO:0016787">
    <property type="term" value="F:hydrolase activity"/>
    <property type="evidence" value="ECO:0007669"/>
    <property type="project" value="UniProtKB-KW"/>
</dbReference>
<evidence type="ECO:0000259" key="7">
    <source>
        <dbReference type="Pfam" id="PF13193"/>
    </source>
</evidence>
<evidence type="ECO:0000313" key="9">
    <source>
        <dbReference type="Proteomes" id="UP000678374"/>
    </source>
</evidence>
<dbReference type="InterPro" id="IPR029058">
    <property type="entry name" value="AB_hydrolase_fold"/>
</dbReference>
<dbReference type="SUPFAM" id="SSF53474">
    <property type="entry name" value="alpha/beta-Hydrolases"/>
    <property type="match status" value="1"/>
</dbReference>
<accession>A0A940YR01</accession>
<evidence type="ECO:0000256" key="1">
    <source>
        <dbReference type="ARBA" id="ARBA00006432"/>
    </source>
</evidence>
<dbReference type="Proteomes" id="UP000678374">
    <property type="component" value="Unassembled WGS sequence"/>
</dbReference>
<organism evidence="8 9">
    <name type="scientific">Ideonella aquatica</name>
    <dbReference type="NCBI Taxonomy" id="2824119"/>
    <lineage>
        <taxon>Bacteria</taxon>
        <taxon>Pseudomonadati</taxon>
        <taxon>Pseudomonadota</taxon>
        <taxon>Betaproteobacteria</taxon>
        <taxon>Burkholderiales</taxon>
        <taxon>Sphaerotilaceae</taxon>
        <taxon>Ideonella</taxon>
    </lineage>
</organism>
<dbReference type="InterPro" id="IPR025110">
    <property type="entry name" value="AMP-bd_C"/>
</dbReference>
<reference evidence="8" key="1">
    <citation type="submission" date="2021-04" db="EMBL/GenBank/DDBJ databases">
        <title>The genome sequence of Ideonella sp. 4Y11.</title>
        <authorList>
            <person name="Liu Y."/>
        </authorList>
    </citation>
    <scope>NUCLEOTIDE SEQUENCE</scope>
    <source>
        <strain evidence="8">4Y11</strain>
    </source>
</reference>
<dbReference type="Pfam" id="PF12697">
    <property type="entry name" value="Abhydrolase_6"/>
    <property type="match status" value="1"/>
</dbReference>
<dbReference type="GO" id="GO:0006631">
    <property type="term" value="P:fatty acid metabolic process"/>
    <property type="evidence" value="ECO:0007669"/>
    <property type="project" value="UniProtKB-KW"/>
</dbReference>
<keyword evidence="4" id="KW-0443">Lipid metabolism</keyword>
<dbReference type="PANTHER" id="PTHR43859">
    <property type="entry name" value="ACYL-ACTIVATING ENZYME"/>
    <property type="match status" value="1"/>
</dbReference>
<dbReference type="InterPro" id="IPR045851">
    <property type="entry name" value="AMP-bd_C_sf"/>
</dbReference>
<keyword evidence="2" id="KW-0436">Ligase</keyword>